<evidence type="ECO:0000256" key="1">
    <source>
        <dbReference type="SAM" id="MobiDB-lite"/>
    </source>
</evidence>
<feature type="compositionally biased region" description="Polar residues" evidence="1">
    <location>
        <begin position="498"/>
        <end position="509"/>
    </location>
</feature>
<dbReference type="AlphaFoldDB" id="A0A9P3H2S3"/>
<feature type="compositionally biased region" description="Low complexity" evidence="1">
    <location>
        <begin position="245"/>
        <end position="265"/>
    </location>
</feature>
<feature type="compositionally biased region" description="Polar residues" evidence="1">
    <location>
        <begin position="295"/>
        <end position="306"/>
    </location>
</feature>
<feature type="compositionally biased region" description="Low complexity" evidence="1">
    <location>
        <begin position="347"/>
        <end position="387"/>
    </location>
</feature>
<keyword evidence="3" id="KW-1185">Reference proteome</keyword>
<organism evidence="2 3">
    <name type="scientific">Entomortierella parvispora</name>
    <dbReference type="NCBI Taxonomy" id="205924"/>
    <lineage>
        <taxon>Eukaryota</taxon>
        <taxon>Fungi</taxon>
        <taxon>Fungi incertae sedis</taxon>
        <taxon>Mucoromycota</taxon>
        <taxon>Mortierellomycotina</taxon>
        <taxon>Mortierellomycetes</taxon>
        <taxon>Mortierellales</taxon>
        <taxon>Mortierellaceae</taxon>
        <taxon>Entomortierella</taxon>
    </lineage>
</organism>
<feature type="region of interest" description="Disordered" evidence="1">
    <location>
        <begin position="523"/>
        <end position="668"/>
    </location>
</feature>
<sequence length="668" mass="72590">MGRTVGRDLDREMMAKIHTLFDRILDTVNKENPNFTFDFEQFVDCFDEDDQFIKRVFQFLVKETAQRHRTAHPQTQQPLRRPYTIHHSPAHTRVIRSLGPAPASYLPADSPRMRRPYSATVYRHINDPAEMEQEQEEEEEAAALQHDLSEDEEVDLDMQLDAAAAAASTALASMSSVSDLVPGGSLTSYYSSGAALRSMLDARGTGPYSRSRRSRMAHRMLSYDLLTLDQNRSHLESLLNPHPFGSAPSTTTGSGSASGTRRTSGLVLRRATTRSILDSMESAPESFAQPASAPLPSSGSTFYGIQSQEPLHLPGHEWRQQMIRSVYAQHLQERERARARTLQTLNGQTAGSATANGATPATTTAQDTPGHQQQQQQPGQSTPAASATPQSLQADQQSDRNVFTPHENALLLVEPSTAGTNPGDSSTSASVSSPSSTAQASAAAARPSLSSYEEFQNLTRRGREVLRNEYANELYIEEDSQVLMTGDVSRRRRRRGGQTLNPNDGQGDTTAHAYDIAADNSSTIISQSQQQTTVPSRASPRESTEVATSTTAANAAATGAATTDRETPSSGGVHQETQPEEAAGLSVPTITVQGTDGAESGVESSSNSHDRNNGSNPNSNPRRRVGFPPTPPSPNPNRNPMPTFTDRRRSSINPADIEAIAREMEQQR</sequence>
<feature type="region of interest" description="Disordered" evidence="1">
    <location>
        <begin position="486"/>
        <end position="511"/>
    </location>
</feature>
<dbReference type="OrthoDB" id="21608at2759"/>
<feature type="compositionally biased region" description="Basic and acidic residues" evidence="1">
    <location>
        <begin position="659"/>
        <end position="668"/>
    </location>
</feature>
<feature type="compositionally biased region" description="Low complexity" evidence="1">
    <location>
        <begin position="547"/>
        <end position="562"/>
    </location>
</feature>
<reference evidence="2" key="2">
    <citation type="journal article" date="2022" name="Microbiol. Resour. Announc.">
        <title>Whole-Genome Sequence of Entomortierella parvispora E1425, a Mucoromycotan Fungus Associated with Burkholderiaceae-Related Endosymbiotic Bacteria.</title>
        <authorList>
            <person name="Herlambang A."/>
            <person name="Guo Y."/>
            <person name="Takashima Y."/>
            <person name="Narisawa K."/>
            <person name="Ohta H."/>
            <person name="Nishizawa T."/>
        </authorList>
    </citation>
    <scope>NUCLEOTIDE SEQUENCE</scope>
    <source>
        <strain evidence="2">E1425</strain>
    </source>
</reference>
<feature type="region of interest" description="Disordered" evidence="1">
    <location>
        <begin position="237"/>
        <end position="268"/>
    </location>
</feature>
<feature type="compositionally biased region" description="Polar residues" evidence="1">
    <location>
        <begin position="388"/>
        <end position="398"/>
    </location>
</feature>
<feature type="compositionally biased region" description="Low complexity" evidence="1">
    <location>
        <begin position="523"/>
        <end position="533"/>
    </location>
</feature>
<evidence type="ECO:0000313" key="3">
    <source>
        <dbReference type="Proteomes" id="UP000827284"/>
    </source>
</evidence>
<dbReference type="Proteomes" id="UP000827284">
    <property type="component" value="Unassembled WGS sequence"/>
</dbReference>
<feature type="region of interest" description="Disordered" evidence="1">
    <location>
        <begin position="280"/>
        <end position="306"/>
    </location>
</feature>
<evidence type="ECO:0000313" key="2">
    <source>
        <dbReference type="EMBL" id="GJJ69061.1"/>
    </source>
</evidence>
<accession>A0A9P3H2S3</accession>
<feature type="region of interest" description="Disordered" evidence="1">
    <location>
        <begin position="415"/>
        <end position="449"/>
    </location>
</feature>
<feature type="compositionally biased region" description="Pro residues" evidence="1">
    <location>
        <begin position="628"/>
        <end position="639"/>
    </location>
</feature>
<gene>
    <name evidence="2" type="ORF">EMPS_01407</name>
</gene>
<protein>
    <submittedName>
        <fullName evidence="2">Uncharacterized protein</fullName>
    </submittedName>
</protein>
<name>A0A9P3H2S3_9FUNG</name>
<dbReference type="EMBL" id="BQFW01000002">
    <property type="protein sequence ID" value="GJJ69061.1"/>
    <property type="molecule type" value="Genomic_DNA"/>
</dbReference>
<feature type="region of interest" description="Disordered" evidence="1">
    <location>
        <begin position="345"/>
        <end position="398"/>
    </location>
</feature>
<feature type="compositionally biased region" description="Low complexity" evidence="1">
    <location>
        <begin position="425"/>
        <end position="449"/>
    </location>
</feature>
<comment type="caution">
    <text evidence="2">The sequence shown here is derived from an EMBL/GenBank/DDBJ whole genome shotgun (WGS) entry which is preliminary data.</text>
</comment>
<reference evidence="2" key="1">
    <citation type="submission" date="2021-11" db="EMBL/GenBank/DDBJ databases">
        <authorList>
            <person name="Herlambang A."/>
            <person name="Guo Y."/>
            <person name="Takashima Y."/>
            <person name="Nishizawa T."/>
        </authorList>
    </citation>
    <scope>NUCLEOTIDE SEQUENCE</scope>
    <source>
        <strain evidence="2">E1425</strain>
    </source>
</reference>
<proteinExistence type="predicted"/>